<sequence length="39" mass="4415">MLNQGLRGLSKTLTIFERSRRVARSARLARGFDPVTIVQ</sequence>
<organism evidence="1">
    <name type="scientific">uncultured Synechococcales cyanobacterium</name>
    <dbReference type="NCBI Taxonomy" id="1936017"/>
    <lineage>
        <taxon>Bacteria</taxon>
        <taxon>Bacillati</taxon>
        <taxon>Cyanobacteriota</taxon>
        <taxon>Cyanophyceae</taxon>
        <taxon>Synechococcales</taxon>
        <taxon>environmental samples</taxon>
    </lineage>
</organism>
<accession>A0A6J4VWR4</accession>
<proteinExistence type="predicted"/>
<name>A0A6J4VWR4_9CYAN</name>
<protein>
    <submittedName>
        <fullName evidence="1">Uncharacterized protein</fullName>
    </submittedName>
</protein>
<evidence type="ECO:0000313" key="1">
    <source>
        <dbReference type="EMBL" id="CAA9590490.1"/>
    </source>
</evidence>
<gene>
    <name evidence="1" type="ORF">AVDCRST_MAG81-5421</name>
</gene>
<dbReference type="AlphaFoldDB" id="A0A6J4VWR4"/>
<reference evidence="1" key="1">
    <citation type="submission" date="2020-02" db="EMBL/GenBank/DDBJ databases">
        <authorList>
            <person name="Meier V. D."/>
        </authorList>
    </citation>
    <scope>NUCLEOTIDE SEQUENCE</scope>
    <source>
        <strain evidence="1">AVDCRST_MAG81</strain>
    </source>
</reference>
<dbReference type="EMBL" id="CADCWO010000264">
    <property type="protein sequence ID" value="CAA9590490.1"/>
    <property type="molecule type" value="Genomic_DNA"/>
</dbReference>